<dbReference type="Proteomes" id="UP000799428">
    <property type="component" value="Unassembled WGS sequence"/>
</dbReference>
<feature type="region of interest" description="Disordered" evidence="1">
    <location>
        <begin position="107"/>
        <end position="131"/>
    </location>
</feature>
<dbReference type="AlphaFoldDB" id="A0A6G1K6X8"/>
<feature type="region of interest" description="Disordered" evidence="1">
    <location>
        <begin position="189"/>
        <end position="211"/>
    </location>
</feature>
<accession>A0A6G1K6X8</accession>
<evidence type="ECO:0000313" key="2">
    <source>
        <dbReference type="EMBL" id="KAF2708201.1"/>
    </source>
</evidence>
<reference evidence="2" key="1">
    <citation type="journal article" date="2020" name="Stud. Mycol.">
        <title>101 Dothideomycetes genomes: a test case for predicting lifestyles and emergence of pathogens.</title>
        <authorList>
            <person name="Haridas S."/>
            <person name="Albert R."/>
            <person name="Binder M."/>
            <person name="Bloem J."/>
            <person name="Labutti K."/>
            <person name="Salamov A."/>
            <person name="Andreopoulos B."/>
            <person name="Baker S."/>
            <person name="Barry K."/>
            <person name="Bills G."/>
            <person name="Bluhm B."/>
            <person name="Cannon C."/>
            <person name="Castanera R."/>
            <person name="Culley D."/>
            <person name="Daum C."/>
            <person name="Ezra D."/>
            <person name="Gonzalez J."/>
            <person name="Henrissat B."/>
            <person name="Kuo A."/>
            <person name="Liang C."/>
            <person name="Lipzen A."/>
            <person name="Lutzoni F."/>
            <person name="Magnuson J."/>
            <person name="Mondo S."/>
            <person name="Nolan M."/>
            <person name="Ohm R."/>
            <person name="Pangilinan J."/>
            <person name="Park H.-J."/>
            <person name="Ramirez L."/>
            <person name="Alfaro M."/>
            <person name="Sun H."/>
            <person name="Tritt A."/>
            <person name="Yoshinaga Y."/>
            <person name="Zwiers L.-H."/>
            <person name="Turgeon B."/>
            <person name="Goodwin S."/>
            <person name="Spatafora J."/>
            <person name="Crous P."/>
            <person name="Grigoriev I."/>
        </authorList>
    </citation>
    <scope>NUCLEOTIDE SEQUENCE</scope>
    <source>
        <strain evidence="2">CBS 279.74</strain>
    </source>
</reference>
<gene>
    <name evidence="2" type="ORF">K504DRAFT_534839</name>
</gene>
<sequence>MAPRDKKMEAEEIRVYISGFHGLHSLEVGCCYFFRGHYVYGPAQNPIEFLPFATRKKMTVMGTAMDRAPVYERYGVQERTRVEEHDVGALRKSIWFQRRDMADRAMQEKSKREAEELDEGGVGVKGPLGEPMKVKMTDEGGNWPEPEVVRKQARIPQARSLPQAAPYSNLSSLPFTYSPLKMAVSLRPADEDGRVPSPAPNRNIRPNPTMPHMESRGFTPNDRGQFLAASAPVSRLASPFGSRPVSPEIGSSLQQESDVDAKFIWPMASTARLHDMLAKASSVPVSRQVSALSSRENLLVSPRKQLSQGSLKSSRPLSRELSRPPPYEYLKASRDNLALRRLSQRPPPHKHVPTIGTGTSSTTLLGLGHPALRPEASARGSEFGTKTTTLVGEGCGGGAMKPTTHQRNFHIGVTSPSQFAASPANPGNTGRPRKASLALNEAYNRDHPTRGETNCTLHGEECDGVSVANQHLTAATREGRGFKDLYPTIEKGDRVMLDWHRLVQEESL</sequence>
<organism evidence="2 3">
    <name type="scientific">Pleomassaria siparia CBS 279.74</name>
    <dbReference type="NCBI Taxonomy" id="1314801"/>
    <lineage>
        <taxon>Eukaryota</taxon>
        <taxon>Fungi</taxon>
        <taxon>Dikarya</taxon>
        <taxon>Ascomycota</taxon>
        <taxon>Pezizomycotina</taxon>
        <taxon>Dothideomycetes</taxon>
        <taxon>Pleosporomycetidae</taxon>
        <taxon>Pleosporales</taxon>
        <taxon>Pleomassariaceae</taxon>
        <taxon>Pleomassaria</taxon>
    </lineage>
</organism>
<evidence type="ECO:0000256" key="1">
    <source>
        <dbReference type="SAM" id="MobiDB-lite"/>
    </source>
</evidence>
<protein>
    <submittedName>
        <fullName evidence="2">Uncharacterized protein</fullName>
    </submittedName>
</protein>
<evidence type="ECO:0000313" key="3">
    <source>
        <dbReference type="Proteomes" id="UP000799428"/>
    </source>
</evidence>
<name>A0A6G1K6X8_9PLEO</name>
<dbReference type="EMBL" id="MU005772">
    <property type="protein sequence ID" value="KAF2708201.1"/>
    <property type="molecule type" value="Genomic_DNA"/>
</dbReference>
<keyword evidence="3" id="KW-1185">Reference proteome</keyword>
<proteinExistence type="predicted"/>
<dbReference type="OrthoDB" id="3792817at2759"/>
<feature type="region of interest" description="Disordered" evidence="1">
    <location>
        <begin position="293"/>
        <end position="362"/>
    </location>
</feature>